<dbReference type="AlphaFoldDB" id="A0A6F8YDN1"/>
<sequence>MVTAAWLRRLGEDGLADLLRRRPEAMAVPPPVSLGELAERLATPAATVAALRRLDRPALQVAEALTALGGQAGRPALDRLLGAGTAKGERRQGPSATPRAEAEPAGHPLRRRQPRADAARRP</sequence>
<reference evidence="2 3" key="2">
    <citation type="submission" date="2020-03" db="EMBL/GenBank/DDBJ databases">
        <authorList>
            <person name="Ichikawa N."/>
            <person name="Kimura A."/>
            <person name="Kitahashi Y."/>
            <person name="Uohara A."/>
        </authorList>
    </citation>
    <scope>NUCLEOTIDE SEQUENCE [LARGE SCALE GENOMIC DNA]</scope>
    <source>
        <strain evidence="2 3">NBRC 105367</strain>
    </source>
</reference>
<gene>
    <name evidence="2" type="ORF">Psuf_015570</name>
</gene>
<organism evidence="2 3">
    <name type="scientific">Phytohabitans suffuscus</name>
    <dbReference type="NCBI Taxonomy" id="624315"/>
    <lineage>
        <taxon>Bacteria</taxon>
        <taxon>Bacillati</taxon>
        <taxon>Actinomycetota</taxon>
        <taxon>Actinomycetes</taxon>
        <taxon>Micromonosporales</taxon>
        <taxon>Micromonosporaceae</taxon>
    </lineage>
</organism>
<name>A0A6F8YDN1_9ACTN</name>
<dbReference type="Proteomes" id="UP000503011">
    <property type="component" value="Chromosome"/>
</dbReference>
<protein>
    <submittedName>
        <fullName evidence="2">Uncharacterized protein</fullName>
    </submittedName>
</protein>
<dbReference type="RefSeq" id="WP_173155340.1">
    <property type="nucleotide sequence ID" value="NZ_AP022871.1"/>
</dbReference>
<proteinExistence type="predicted"/>
<keyword evidence="3" id="KW-1185">Reference proteome</keyword>
<dbReference type="EMBL" id="AP022871">
    <property type="protein sequence ID" value="BCB84244.1"/>
    <property type="molecule type" value="Genomic_DNA"/>
</dbReference>
<evidence type="ECO:0000313" key="3">
    <source>
        <dbReference type="Proteomes" id="UP000503011"/>
    </source>
</evidence>
<reference evidence="2 3" key="1">
    <citation type="submission" date="2020-03" db="EMBL/GenBank/DDBJ databases">
        <title>Whole genome shotgun sequence of Phytohabitans suffuscus NBRC 105367.</title>
        <authorList>
            <person name="Komaki H."/>
            <person name="Tamura T."/>
        </authorList>
    </citation>
    <scope>NUCLEOTIDE SEQUENCE [LARGE SCALE GENOMIC DNA]</scope>
    <source>
        <strain evidence="2 3">NBRC 105367</strain>
    </source>
</reference>
<evidence type="ECO:0000256" key="1">
    <source>
        <dbReference type="SAM" id="MobiDB-lite"/>
    </source>
</evidence>
<feature type="region of interest" description="Disordered" evidence="1">
    <location>
        <begin position="72"/>
        <end position="122"/>
    </location>
</feature>
<evidence type="ECO:0000313" key="2">
    <source>
        <dbReference type="EMBL" id="BCB84244.1"/>
    </source>
</evidence>
<accession>A0A6F8YDN1</accession>
<dbReference type="KEGG" id="psuu:Psuf_015570"/>